<accession>A0A6C0I4N1</accession>
<protein>
    <submittedName>
        <fullName evidence="2">Uncharacterized protein</fullName>
    </submittedName>
</protein>
<dbReference type="EMBL" id="MN740105">
    <property type="protein sequence ID" value="QHT87968.1"/>
    <property type="molecule type" value="Genomic_DNA"/>
</dbReference>
<proteinExistence type="predicted"/>
<keyword evidence="1" id="KW-0472">Membrane</keyword>
<keyword evidence="1" id="KW-1133">Transmembrane helix</keyword>
<sequence length="178" mass="19403">MNVQMQTSSPTNGINLVEIAERFGQYFIENIDAISIVVVVLIGALVYQQIMHMHNETDGSGVVANPKTSRTVIVEPFDNADSADANDAMDSLDAKLKAGFCKTNLGKPAELEQECGKLSKDSCTSTSCCVWAKMDSKESCVSGNQHGPIFKNEKNGSPKTLDYYYFENKCSGNCPDNQ</sequence>
<dbReference type="AlphaFoldDB" id="A0A6C0I4N1"/>
<organism evidence="2">
    <name type="scientific">viral metagenome</name>
    <dbReference type="NCBI Taxonomy" id="1070528"/>
    <lineage>
        <taxon>unclassified sequences</taxon>
        <taxon>metagenomes</taxon>
        <taxon>organismal metagenomes</taxon>
    </lineage>
</organism>
<feature type="transmembrane region" description="Helical" evidence="1">
    <location>
        <begin position="26"/>
        <end position="47"/>
    </location>
</feature>
<evidence type="ECO:0000256" key="1">
    <source>
        <dbReference type="SAM" id="Phobius"/>
    </source>
</evidence>
<evidence type="ECO:0000313" key="2">
    <source>
        <dbReference type="EMBL" id="QHT87968.1"/>
    </source>
</evidence>
<reference evidence="2" key="1">
    <citation type="journal article" date="2020" name="Nature">
        <title>Giant virus diversity and host interactions through global metagenomics.</title>
        <authorList>
            <person name="Schulz F."/>
            <person name="Roux S."/>
            <person name="Paez-Espino D."/>
            <person name="Jungbluth S."/>
            <person name="Walsh D.A."/>
            <person name="Denef V.J."/>
            <person name="McMahon K.D."/>
            <person name="Konstantinidis K.T."/>
            <person name="Eloe-Fadrosh E.A."/>
            <person name="Kyrpides N.C."/>
            <person name="Woyke T."/>
        </authorList>
    </citation>
    <scope>NUCLEOTIDE SEQUENCE</scope>
    <source>
        <strain evidence="2">GVMAG-M-3300023184-191</strain>
    </source>
</reference>
<keyword evidence="1" id="KW-0812">Transmembrane</keyword>
<name>A0A6C0I4N1_9ZZZZ</name>